<accession>A0A0F9HXD6</accession>
<gene>
    <name evidence="1" type="ORF">LCGC14_1945180</name>
</gene>
<protein>
    <submittedName>
        <fullName evidence="1">Uncharacterized protein</fullName>
    </submittedName>
</protein>
<comment type="caution">
    <text evidence="1">The sequence shown here is derived from an EMBL/GenBank/DDBJ whole genome shotgun (WGS) entry which is preliminary data.</text>
</comment>
<sequence>MLNPYLEKRLFSVPVQPVLIEFDANELATVMGQLMGLKLPIVETIRPFGFTAIAPVSPSIIRKINALPGVRMVHADMQKHVFQLPIGDAEWFPTSESRKMLEAEAA</sequence>
<evidence type="ECO:0000313" key="1">
    <source>
        <dbReference type="EMBL" id="KKL86390.1"/>
    </source>
</evidence>
<organism evidence="1">
    <name type="scientific">marine sediment metagenome</name>
    <dbReference type="NCBI Taxonomy" id="412755"/>
    <lineage>
        <taxon>unclassified sequences</taxon>
        <taxon>metagenomes</taxon>
        <taxon>ecological metagenomes</taxon>
    </lineage>
</organism>
<feature type="non-terminal residue" evidence="1">
    <location>
        <position position="106"/>
    </location>
</feature>
<reference evidence="1" key="1">
    <citation type="journal article" date="2015" name="Nature">
        <title>Complex archaea that bridge the gap between prokaryotes and eukaryotes.</title>
        <authorList>
            <person name="Spang A."/>
            <person name="Saw J.H."/>
            <person name="Jorgensen S.L."/>
            <person name="Zaremba-Niedzwiedzka K."/>
            <person name="Martijn J."/>
            <person name="Lind A.E."/>
            <person name="van Eijk R."/>
            <person name="Schleper C."/>
            <person name="Guy L."/>
            <person name="Ettema T.J."/>
        </authorList>
    </citation>
    <scope>NUCLEOTIDE SEQUENCE</scope>
</reference>
<proteinExistence type="predicted"/>
<name>A0A0F9HXD6_9ZZZZ</name>
<dbReference type="EMBL" id="LAZR01021130">
    <property type="protein sequence ID" value="KKL86390.1"/>
    <property type="molecule type" value="Genomic_DNA"/>
</dbReference>
<dbReference type="AlphaFoldDB" id="A0A0F9HXD6"/>